<dbReference type="RefSeq" id="WP_377102704.1">
    <property type="nucleotide sequence ID" value="NZ_JBHTHU010000022.1"/>
</dbReference>
<name>A0ABW2Z6D2_9SPHI</name>
<evidence type="ECO:0000313" key="2">
    <source>
        <dbReference type="Proteomes" id="UP001596958"/>
    </source>
</evidence>
<accession>A0ABW2Z6D2</accession>
<organism evidence="1 2">
    <name type="scientific">Mucilaginibacter calamicampi</name>
    <dbReference type="NCBI Taxonomy" id="1302352"/>
    <lineage>
        <taxon>Bacteria</taxon>
        <taxon>Pseudomonadati</taxon>
        <taxon>Bacteroidota</taxon>
        <taxon>Sphingobacteriia</taxon>
        <taxon>Sphingobacteriales</taxon>
        <taxon>Sphingobacteriaceae</taxon>
        <taxon>Mucilaginibacter</taxon>
    </lineage>
</organism>
<proteinExistence type="predicted"/>
<dbReference type="Proteomes" id="UP001596958">
    <property type="component" value="Unassembled WGS sequence"/>
</dbReference>
<dbReference type="EMBL" id="JBHTHU010000022">
    <property type="protein sequence ID" value="MFD0752326.1"/>
    <property type="molecule type" value="Genomic_DNA"/>
</dbReference>
<keyword evidence="2" id="KW-1185">Reference proteome</keyword>
<reference evidence="2" key="1">
    <citation type="journal article" date="2019" name="Int. J. Syst. Evol. Microbiol.">
        <title>The Global Catalogue of Microorganisms (GCM) 10K type strain sequencing project: providing services to taxonomists for standard genome sequencing and annotation.</title>
        <authorList>
            <consortium name="The Broad Institute Genomics Platform"/>
            <consortium name="The Broad Institute Genome Sequencing Center for Infectious Disease"/>
            <person name="Wu L."/>
            <person name="Ma J."/>
        </authorList>
    </citation>
    <scope>NUCLEOTIDE SEQUENCE [LARGE SCALE GENOMIC DNA]</scope>
    <source>
        <strain evidence="2">CCUG 63418</strain>
    </source>
</reference>
<protein>
    <submittedName>
        <fullName evidence="1">Thiamine pyrophosphokinase</fullName>
    </submittedName>
</protein>
<sequence>MSSHHIVREKQEPALLILGLDTFDHELLGQLLEWSPTVIATSQVAEQLNMMGIKVDRVLGNDVGEVMQSNVTYISIHNNPAAGAALGFLTDEQYGAVNIITDEFVPEEYIPFVLAINLVVLHQHKKSYAISSGFTKWLPAGEVITFHSMPNELKSSGLSAMADGTYVTTADGVIKVEFADQFVFISETV</sequence>
<comment type="caution">
    <text evidence="1">The sequence shown here is derived from an EMBL/GenBank/DDBJ whole genome shotgun (WGS) entry which is preliminary data.</text>
</comment>
<evidence type="ECO:0000313" key="1">
    <source>
        <dbReference type="EMBL" id="MFD0752326.1"/>
    </source>
</evidence>
<gene>
    <name evidence="1" type="ORF">ACFQZS_19380</name>
</gene>